<sequence length="89" mass="10316">MSVSMHHLMYYHEMRKLFLLRIIAADEKLGNHFDPNKSLSMEWRHHSSPQPKKASSSTRAGRVILTCFFDVDGILLLEKLHTVILCHIS</sequence>
<proteinExistence type="predicted"/>
<name>A0A8X6U905_NEPPI</name>
<dbReference type="EMBL" id="BMAW01120808">
    <property type="protein sequence ID" value="GFT90877.1"/>
    <property type="molecule type" value="Genomic_DNA"/>
</dbReference>
<dbReference type="Gene3D" id="3.30.420.10">
    <property type="entry name" value="Ribonuclease H-like superfamily/Ribonuclease H"/>
    <property type="match status" value="1"/>
</dbReference>
<comment type="caution">
    <text evidence="1">The sequence shown here is derived from an EMBL/GenBank/DDBJ whole genome shotgun (WGS) entry which is preliminary data.</text>
</comment>
<keyword evidence="2" id="KW-1185">Reference proteome</keyword>
<reference evidence="1" key="1">
    <citation type="submission" date="2020-08" db="EMBL/GenBank/DDBJ databases">
        <title>Multicomponent nature underlies the extraordinary mechanical properties of spider dragline silk.</title>
        <authorList>
            <person name="Kono N."/>
            <person name="Nakamura H."/>
            <person name="Mori M."/>
            <person name="Yoshida Y."/>
            <person name="Ohtoshi R."/>
            <person name="Malay A.D."/>
            <person name="Moran D.A.P."/>
            <person name="Tomita M."/>
            <person name="Numata K."/>
            <person name="Arakawa K."/>
        </authorList>
    </citation>
    <scope>NUCLEOTIDE SEQUENCE</scope>
</reference>
<dbReference type="GO" id="GO:0003676">
    <property type="term" value="F:nucleic acid binding"/>
    <property type="evidence" value="ECO:0007669"/>
    <property type="project" value="InterPro"/>
</dbReference>
<dbReference type="OrthoDB" id="10017160at2759"/>
<dbReference type="AlphaFoldDB" id="A0A8X6U905"/>
<organism evidence="1 2">
    <name type="scientific">Nephila pilipes</name>
    <name type="common">Giant wood spider</name>
    <name type="synonym">Nephila maculata</name>
    <dbReference type="NCBI Taxonomy" id="299642"/>
    <lineage>
        <taxon>Eukaryota</taxon>
        <taxon>Metazoa</taxon>
        <taxon>Ecdysozoa</taxon>
        <taxon>Arthropoda</taxon>
        <taxon>Chelicerata</taxon>
        <taxon>Arachnida</taxon>
        <taxon>Araneae</taxon>
        <taxon>Araneomorphae</taxon>
        <taxon>Entelegynae</taxon>
        <taxon>Araneoidea</taxon>
        <taxon>Nephilidae</taxon>
        <taxon>Nephila</taxon>
    </lineage>
</organism>
<evidence type="ECO:0000313" key="2">
    <source>
        <dbReference type="Proteomes" id="UP000887013"/>
    </source>
</evidence>
<protein>
    <submittedName>
        <fullName evidence="1">Uncharacterized protein</fullName>
    </submittedName>
</protein>
<accession>A0A8X6U905</accession>
<evidence type="ECO:0000313" key="1">
    <source>
        <dbReference type="EMBL" id="GFT90877.1"/>
    </source>
</evidence>
<dbReference type="Proteomes" id="UP000887013">
    <property type="component" value="Unassembled WGS sequence"/>
</dbReference>
<dbReference type="InterPro" id="IPR036397">
    <property type="entry name" value="RNaseH_sf"/>
</dbReference>
<gene>
    <name evidence="1" type="ORF">NPIL_560561</name>
</gene>